<dbReference type="AlphaFoldDB" id="D9QRW5"/>
<dbReference type="EMBL" id="CP002105">
    <property type="protein sequence ID" value="ADL13256.1"/>
    <property type="molecule type" value="Genomic_DNA"/>
</dbReference>
<accession>D9QRW5</accession>
<dbReference type="STRING" id="574087.Acear_1751"/>
<reference evidence="1 2" key="1">
    <citation type="journal article" date="2010" name="Stand. Genomic Sci.">
        <title>Complete genome sequence of Acetohalobium arabaticum type strain (Z-7288).</title>
        <authorList>
            <person name="Sikorski J."/>
            <person name="Lapidus A."/>
            <person name="Chertkov O."/>
            <person name="Lucas S."/>
            <person name="Copeland A."/>
            <person name="Glavina Del Rio T."/>
            <person name="Nolan M."/>
            <person name="Tice H."/>
            <person name="Cheng J.F."/>
            <person name="Han C."/>
            <person name="Brambilla E."/>
            <person name="Pitluck S."/>
            <person name="Liolios K."/>
            <person name="Ivanova N."/>
            <person name="Mavromatis K."/>
            <person name="Mikhailova N."/>
            <person name="Pati A."/>
            <person name="Bruce D."/>
            <person name="Detter C."/>
            <person name="Tapia R."/>
            <person name="Goodwin L."/>
            <person name="Chen A."/>
            <person name="Palaniappan K."/>
            <person name="Land M."/>
            <person name="Hauser L."/>
            <person name="Chang Y.J."/>
            <person name="Jeffries C.D."/>
            <person name="Rohde M."/>
            <person name="Goker M."/>
            <person name="Spring S."/>
            <person name="Woyke T."/>
            <person name="Bristow J."/>
            <person name="Eisen J.A."/>
            <person name="Markowitz V."/>
            <person name="Hugenholtz P."/>
            <person name="Kyrpides N.C."/>
            <person name="Klenk H.P."/>
        </authorList>
    </citation>
    <scope>NUCLEOTIDE SEQUENCE [LARGE SCALE GENOMIC DNA]</scope>
    <source>
        <strain evidence="2">ATCC 49924 / DSM 5501 / Z-7288</strain>
    </source>
</reference>
<evidence type="ECO:0000313" key="1">
    <source>
        <dbReference type="EMBL" id="ADL13256.1"/>
    </source>
</evidence>
<dbReference type="KEGG" id="aar:Acear_1751"/>
<dbReference type="HOGENOM" id="CLU_120887_1_2_9"/>
<dbReference type="Proteomes" id="UP000001661">
    <property type="component" value="Chromosome"/>
</dbReference>
<name>D9QRW5_ACEAZ</name>
<dbReference type="Pfam" id="PF09548">
    <property type="entry name" value="Spore_III_AB"/>
    <property type="match status" value="1"/>
</dbReference>
<organism evidence="1 2">
    <name type="scientific">Acetohalobium arabaticum (strain ATCC 49924 / DSM 5501 / Z-7288)</name>
    <dbReference type="NCBI Taxonomy" id="574087"/>
    <lineage>
        <taxon>Bacteria</taxon>
        <taxon>Bacillati</taxon>
        <taxon>Bacillota</taxon>
        <taxon>Clostridia</taxon>
        <taxon>Halanaerobiales</taxon>
        <taxon>Halobacteroidaceae</taxon>
        <taxon>Acetohalobium</taxon>
    </lineage>
</organism>
<dbReference type="NCBIfam" id="TIGR02833">
    <property type="entry name" value="spore_III_AB"/>
    <property type="match status" value="1"/>
</dbReference>
<keyword evidence="2" id="KW-1185">Reference proteome</keyword>
<dbReference type="OrthoDB" id="1957909at2"/>
<dbReference type="RefSeq" id="WP_013278701.1">
    <property type="nucleotide sequence ID" value="NC_014378.1"/>
</dbReference>
<sequence length="172" mass="19134">MIKLAGSLLIVGATSWLGFLKADQLIQRTKQLQQLQIAFQALEAEIMYAAVPLPEAMGKVGNKVDSPAADFFLVSKEKLKSEIGITARQAWQEAVEEVFPNTALMIEDKEFLLNFGNNLGNSDRTHQEKNLQLVQKELKQAKEASVTAKKSGVKKWRYFGILGGLLIVILLY</sequence>
<gene>
    <name evidence="1" type="ordered locus">Acear_1751</name>
</gene>
<protein>
    <submittedName>
        <fullName evidence="1">Stage III sporulation protein AB</fullName>
    </submittedName>
</protein>
<dbReference type="InterPro" id="IPR014198">
    <property type="entry name" value="Spore_III_AB"/>
</dbReference>
<dbReference type="eggNOG" id="ENOG5032S0Q">
    <property type="taxonomic scope" value="Bacteria"/>
</dbReference>
<proteinExistence type="predicted"/>
<evidence type="ECO:0000313" key="2">
    <source>
        <dbReference type="Proteomes" id="UP000001661"/>
    </source>
</evidence>
<dbReference type="PIRSF" id="PIRSF021435">
    <property type="entry name" value="SpoIIIAB"/>
    <property type="match status" value="1"/>
</dbReference>